<dbReference type="RefSeq" id="WP_069643714.1">
    <property type="nucleotide sequence ID" value="NZ_MIJE01000032.1"/>
</dbReference>
<dbReference type="Proteomes" id="UP000094296">
    <property type="component" value="Unassembled WGS sequence"/>
</dbReference>
<dbReference type="GO" id="GO:0005737">
    <property type="term" value="C:cytoplasm"/>
    <property type="evidence" value="ECO:0007669"/>
    <property type="project" value="TreeGrafter"/>
</dbReference>
<dbReference type="OrthoDB" id="9792792at2"/>
<protein>
    <recommendedName>
        <fullName evidence="2 4">GTP cyclohydrolase 1 type 2 homolog</fullName>
    </recommendedName>
</protein>
<feature type="binding site" evidence="5">
    <location>
        <position position="329"/>
    </location>
    <ligand>
        <name>a divalent metal cation</name>
        <dbReference type="ChEBI" id="CHEBI:60240"/>
        <label>1</label>
    </ligand>
</feature>
<dbReference type="FunFam" id="3.40.1390.30:FF:000001">
    <property type="entry name" value="GTP cyclohydrolase 1 type 2"/>
    <property type="match status" value="1"/>
</dbReference>
<evidence type="ECO:0000313" key="7">
    <source>
        <dbReference type="Proteomes" id="UP000094296"/>
    </source>
</evidence>
<sequence length="366" mass="40878">MLKDIFEKLAPPNLAMEKDPIGLQIGTWSRNVTKILVTLDVNEKVVDEAIALGAEMIYCHHAPLFKPLNQINLDSPTGRMIEKLIKHNISVYVAHTNLDIVNGGVNDALAEALELENLQVLYPTNHDSLKKLAVFVPVDYKDKVLNALSNAGAGWIGNYSHCSFQLQGNGTFMPREGTIPYIGEQNVIEEVEEIRIETIFQASIQKTVIEAMIDAHPYEEVAYDIYPLDNKGQKYGLGRTGYYKEPLTVEEFIEKVKQTLSITHLKIVPSKIEKIEKVAVCGGSGSKFIFNAYKEKVDAYITGDVSYHEGQWAVDNGVMVIDAGHHQTEHLVIAKVTKYLEDEIKQLNLNIQTIASTVNTNPFIIL</sequence>
<dbReference type="SUPFAM" id="SSF102705">
    <property type="entry name" value="NIF3 (NGG1p interacting factor 3)-like"/>
    <property type="match status" value="1"/>
</dbReference>
<dbReference type="GO" id="GO:0046872">
    <property type="term" value="F:metal ion binding"/>
    <property type="evidence" value="ECO:0007669"/>
    <property type="project" value="UniProtKB-UniRule"/>
</dbReference>
<comment type="caution">
    <text evidence="6">The sequence shown here is derived from an EMBL/GenBank/DDBJ whole genome shotgun (WGS) entry which is preliminary data.</text>
</comment>
<organism evidence="6 7">
    <name type="scientific">Desulfuribacillus alkaliarsenatis</name>
    <dbReference type="NCBI Taxonomy" id="766136"/>
    <lineage>
        <taxon>Bacteria</taxon>
        <taxon>Bacillati</taxon>
        <taxon>Bacillota</taxon>
        <taxon>Desulfuribacillia</taxon>
        <taxon>Desulfuribacillales</taxon>
        <taxon>Desulfuribacillaceae</taxon>
        <taxon>Desulfuribacillus</taxon>
    </lineage>
</organism>
<dbReference type="InterPro" id="IPR017221">
    <property type="entry name" value="DUF34/NIF3_bac"/>
</dbReference>
<gene>
    <name evidence="6" type="ORF">BHF68_08550</name>
</gene>
<dbReference type="PANTHER" id="PTHR13799:SF14">
    <property type="entry name" value="GTP CYCLOHYDROLASE 1 TYPE 2 HOMOLOG"/>
    <property type="match status" value="1"/>
</dbReference>
<reference evidence="6 7" key="1">
    <citation type="submission" date="2016-09" db="EMBL/GenBank/DDBJ databases">
        <title>Draft genome sequence for the type strain of Desulfuribacillus alkaliarsenatis AHT28, an obligately anaerobic, sulfidogenic bacterium isolated from Russian soda lake sediments.</title>
        <authorList>
            <person name="Abin C.A."/>
            <person name="Hollibaugh J.T."/>
        </authorList>
    </citation>
    <scope>NUCLEOTIDE SEQUENCE [LARGE SCALE GENOMIC DNA]</scope>
    <source>
        <strain evidence="6 7">AHT28</strain>
    </source>
</reference>
<dbReference type="EMBL" id="MIJE01000032">
    <property type="protein sequence ID" value="OEF96208.1"/>
    <property type="molecule type" value="Genomic_DNA"/>
</dbReference>
<feature type="binding site" evidence="5">
    <location>
        <position position="99"/>
    </location>
    <ligand>
        <name>a divalent metal cation</name>
        <dbReference type="ChEBI" id="CHEBI:60240"/>
        <label>1</label>
    </ligand>
</feature>
<dbReference type="FunFam" id="3.30.70.120:FF:000006">
    <property type="entry name" value="GTP cyclohydrolase 1 type 2 homolog"/>
    <property type="match status" value="1"/>
</dbReference>
<feature type="binding site" evidence="5">
    <location>
        <position position="60"/>
    </location>
    <ligand>
        <name>a divalent metal cation</name>
        <dbReference type="ChEBI" id="CHEBI:60240"/>
        <label>1</label>
    </ligand>
</feature>
<accession>A0A1E5G181</accession>
<dbReference type="STRING" id="766136.BHF68_08550"/>
<dbReference type="Pfam" id="PF01784">
    <property type="entry name" value="DUF34_NIF3"/>
    <property type="match status" value="1"/>
</dbReference>
<comment type="similarity">
    <text evidence="1 4">Belongs to the GTP cyclohydrolase I type 2/NIF3 family.</text>
</comment>
<dbReference type="InterPro" id="IPR015867">
    <property type="entry name" value="N-reg_PII/ATP_PRibTrfase_C"/>
</dbReference>
<evidence type="ECO:0000256" key="3">
    <source>
        <dbReference type="ARBA" id="ARBA00022723"/>
    </source>
</evidence>
<dbReference type="InterPro" id="IPR002678">
    <property type="entry name" value="DUF34/NIF3"/>
</dbReference>
<keyword evidence="7" id="KW-1185">Reference proteome</keyword>
<dbReference type="PIRSF" id="PIRSF037489">
    <property type="entry name" value="UCP037489_NIF3_YqfO"/>
    <property type="match status" value="1"/>
</dbReference>
<dbReference type="Gene3D" id="3.40.1390.30">
    <property type="entry name" value="NIF3 (NGG1p interacting factor 3)-like"/>
    <property type="match status" value="1"/>
</dbReference>
<dbReference type="NCBIfam" id="TIGR00486">
    <property type="entry name" value="YbgI_SA1388"/>
    <property type="match status" value="1"/>
</dbReference>
<evidence type="ECO:0000256" key="2">
    <source>
        <dbReference type="ARBA" id="ARBA00022112"/>
    </source>
</evidence>
<name>A0A1E5G181_9FIRM</name>
<evidence type="ECO:0000313" key="6">
    <source>
        <dbReference type="EMBL" id="OEF96208.1"/>
    </source>
</evidence>
<keyword evidence="3 4" id="KW-0479">Metal-binding</keyword>
<dbReference type="AlphaFoldDB" id="A0A1E5G181"/>
<dbReference type="InterPro" id="IPR036069">
    <property type="entry name" value="DUF34/NIF3_sf"/>
</dbReference>
<feature type="binding site" evidence="5">
    <location>
        <position position="325"/>
    </location>
    <ligand>
        <name>a divalent metal cation</name>
        <dbReference type="ChEBI" id="CHEBI:60240"/>
        <label>1</label>
    </ligand>
</feature>
<evidence type="ECO:0000256" key="5">
    <source>
        <dbReference type="PIRSR" id="PIRSR602678-1"/>
    </source>
</evidence>
<evidence type="ECO:0000256" key="4">
    <source>
        <dbReference type="PIRNR" id="PIRNR037489"/>
    </source>
</evidence>
<evidence type="ECO:0000256" key="1">
    <source>
        <dbReference type="ARBA" id="ARBA00006964"/>
    </source>
</evidence>
<dbReference type="PANTHER" id="PTHR13799">
    <property type="entry name" value="NGG1 INTERACTING FACTOR 3"/>
    <property type="match status" value="1"/>
</dbReference>
<proteinExistence type="inferred from homology"/>
<feature type="binding site" evidence="5">
    <location>
        <position position="61"/>
    </location>
    <ligand>
        <name>a divalent metal cation</name>
        <dbReference type="ChEBI" id="CHEBI:60240"/>
        <label>1</label>
    </ligand>
</feature>
<dbReference type="Gene3D" id="3.30.70.120">
    <property type="match status" value="1"/>
</dbReference>